<evidence type="ECO:0000256" key="5">
    <source>
        <dbReference type="ARBA" id="ARBA00022989"/>
    </source>
</evidence>
<feature type="non-terminal residue" evidence="8">
    <location>
        <position position="1"/>
    </location>
</feature>
<evidence type="ECO:0000256" key="6">
    <source>
        <dbReference type="ARBA" id="ARBA00023136"/>
    </source>
</evidence>
<dbReference type="AlphaFoldDB" id="A0A482VMJ8"/>
<evidence type="ECO:0000256" key="2">
    <source>
        <dbReference type="ARBA" id="ARBA00022448"/>
    </source>
</evidence>
<gene>
    <name evidence="8" type="ORF">BDFB_013182</name>
</gene>
<dbReference type="Proteomes" id="UP000292052">
    <property type="component" value="Unassembled WGS sequence"/>
</dbReference>
<dbReference type="InterPro" id="IPR036259">
    <property type="entry name" value="MFS_trans_sf"/>
</dbReference>
<comment type="caution">
    <text evidence="8">The sequence shown here is derived from an EMBL/GenBank/DDBJ whole genome shotgun (WGS) entry which is preliminary data.</text>
</comment>
<dbReference type="PANTHER" id="PTHR11662:SF411">
    <property type="entry name" value="GH05102P"/>
    <property type="match status" value="1"/>
</dbReference>
<protein>
    <recommendedName>
        <fullName evidence="10">MFS transporter</fullName>
    </recommendedName>
</protein>
<name>A0A482VMJ8_ASBVE</name>
<dbReference type="GO" id="GO:0015293">
    <property type="term" value="F:symporter activity"/>
    <property type="evidence" value="ECO:0007669"/>
    <property type="project" value="UniProtKB-KW"/>
</dbReference>
<dbReference type="EMBL" id="QDEB01083541">
    <property type="protein sequence ID" value="RZC34035.1"/>
    <property type="molecule type" value="Genomic_DNA"/>
</dbReference>
<dbReference type="Gene3D" id="1.20.1250.20">
    <property type="entry name" value="MFS general substrate transporter like domains"/>
    <property type="match status" value="1"/>
</dbReference>
<dbReference type="GO" id="GO:0016020">
    <property type="term" value="C:membrane"/>
    <property type="evidence" value="ECO:0007669"/>
    <property type="project" value="UniProtKB-SubCell"/>
</dbReference>
<dbReference type="SUPFAM" id="SSF103473">
    <property type="entry name" value="MFS general substrate transporter"/>
    <property type="match status" value="1"/>
</dbReference>
<reference evidence="8 9" key="1">
    <citation type="submission" date="2017-03" db="EMBL/GenBank/DDBJ databases">
        <title>Genome of the blue death feigning beetle - Asbolus verrucosus.</title>
        <authorList>
            <person name="Rider S.D."/>
        </authorList>
    </citation>
    <scope>NUCLEOTIDE SEQUENCE [LARGE SCALE GENOMIC DNA]</scope>
    <source>
        <strain evidence="8">Butters</strain>
        <tissue evidence="8">Head and leg muscle</tissue>
    </source>
</reference>
<organism evidence="8 9">
    <name type="scientific">Asbolus verrucosus</name>
    <name type="common">Desert ironclad beetle</name>
    <dbReference type="NCBI Taxonomy" id="1661398"/>
    <lineage>
        <taxon>Eukaryota</taxon>
        <taxon>Metazoa</taxon>
        <taxon>Ecdysozoa</taxon>
        <taxon>Arthropoda</taxon>
        <taxon>Hexapoda</taxon>
        <taxon>Insecta</taxon>
        <taxon>Pterygota</taxon>
        <taxon>Neoptera</taxon>
        <taxon>Endopterygota</taxon>
        <taxon>Coleoptera</taxon>
        <taxon>Polyphaga</taxon>
        <taxon>Cucujiformia</taxon>
        <taxon>Tenebrionidae</taxon>
        <taxon>Pimeliinae</taxon>
        <taxon>Asbolus</taxon>
    </lineage>
</organism>
<keyword evidence="4" id="KW-0769">Symport</keyword>
<dbReference type="FunFam" id="1.20.1250.20:FF:000003">
    <property type="entry name" value="Solute carrier family 17 member 3"/>
    <property type="match status" value="1"/>
</dbReference>
<proteinExistence type="predicted"/>
<dbReference type="InterPro" id="IPR050382">
    <property type="entry name" value="MFS_Na/Anion_cotransporter"/>
</dbReference>
<keyword evidence="9" id="KW-1185">Reference proteome</keyword>
<feature type="transmembrane region" description="Helical" evidence="7">
    <location>
        <begin position="47"/>
        <end position="68"/>
    </location>
</feature>
<keyword evidence="3 7" id="KW-0812">Transmembrane</keyword>
<keyword evidence="2" id="KW-0813">Transport</keyword>
<feature type="transmembrane region" description="Helical" evidence="7">
    <location>
        <begin position="9"/>
        <end position="27"/>
    </location>
</feature>
<evidence type="ECO:0000256" key="3">
    <source>
        <dbReference type="ARBA" id="ARBA00022692"/>
    </source>
</evidence>
<feature type="transmembrane region" description="Helical" evidence="7">
    <location>
        <begin position="103"/>
        <end position="123"/>
    </location>
</feature>
<dbReference type="OrthoDB" id="2985014at2759"/>
<evidence type="ECO:0000256" key="1">
    <source>
        <dbReference type="ARBA" id="ARBA00004141"/>
    </source>
</evidence>
<evidence type="ECO:0000313" key="8">
    <source>
        <dbReference type="EMBL" id="RZC34035.1"/>
    </source>
</evidence>
<evidence type="ECO:0000256" key="7">
    <source>
        <dbReference type="SAM" id="Phobius"/>
    </source>
</evidence>
<evidence type="ECO:0000256" key="4">
    <source>
        <dbReference type="ARBA" id="ARBA00022847"/>
    </source>
</evidence>
<keyword evidence="5 7" id="KW-1133">Transmembrane helix</keyword>
<dbReference type="STRING" id="1661398.A0A482VMJ8"/>
<sequence length="197" mass="22173">KEILTSKPVWATVVASTSAIFRIFIILNQLPSYMAQVLHFSIEEIGLLSSLPHLVRYVVSTIACYVADKLRKTEKLSITTVRKLFTIASLGGGFLLFSLQAFWGTNSVISIIIFTGFFFWKAFDSAGFHSNSLDISPAYAGTIYELTNVFASAAGYVSTKIVALFIKERQNFEQWRYIFWIMVVIKRGTISEDNIDN</sequence>
<keyword evidence="6 7" id="KW-0472">Membrane</keyword>
<evidence type="ECO:0000313" key="9">
    <source>
        <dbReference type="Proteomes" id="UP000292052"/>
    </source>
</evidence>
<dbReference type="GO" id="GO:0006820">
    <property type="term" value="P:monoatomic anion transport"/>
    <property type="evidence" value="ECO:0007669"/>
    <property type="project" value="TreeGrafter"/>
</dbReference>
<comment type="subcellular location">
    <subcellularLocation>
        <location evidence="1">Membrane</location>
        <topology evidence="1">Multi-pass membrane protein</topology>
    </subcellularLocation>
</comment>
<dbReference type="PANTHER" id="PTHR11662">
    <property type="entry name" value="SOLUTE CARRIER FAMILY 17"/>
    <property type="match status" value="1"/>
</dbReference>
<evidence type="ECO:0008006" key="10">
    <source>
        <dbReference type="Google" id="ProtNLM"/>
    </source>
</evidence>
<accession>A0A482VMJ8</accession>